<feature type="transmembrane region" description="Helical" evidence="1">
    <location>
        <begin position="50"/>
        <end position="67"/>
    </location>
</feature>
<dbReference type="EMBL" id="PXZO01000037">
    <property type="protein sequence ID" value="PSK08041.1"/>
    <property type="molecule type" value="Genomic_DNA"/>
</dbReference>
<keyword evidence="1" id="KW-1133">Transmembrane helix</keyword>
<protein>
    <submittedName>
        <fullName evidence="2">Uncharacterized protein</fullName>
    </submittedName>
</protein>
<keyword evidence="1" id="KW-0472">Membrane</keyword>
<evidence type="ECO:0000256" key="1">
    <source>
        <dbReference type="SAM" id="Phobius"/>
    </source>
</evidence>
<sequence>MRKIIIFLAVSLVPFTYLGMLMDWQTKTIYGYFLVLAFVTILAFLQRSVLTLLVANLLSTIWSYWLASAKLLDYQYFFKPFSVKGLVIISAVLWLAPQLLAFCFNNKSPRQK</sequence>
<keyword evidence="1" id="KW-0812">Transmembrane</keyword>
<accession>A0ABX5FMS7</accession>
<reference evidence="2 3" key="1">
    <citation type="submission" date="2018-03" db="EMBL/GenBank/DDBJ databases">
        <title>Brevisbacillus phylogenomics.</title>
        <authorList>
            <person name="Dunlap C."/>
        </authorList>
    </citation>
    <scope>NUCLEOTIDE SEQUENCE [LARGE SCALE GENOMIC DNA]</scope>
    <source>
        <strain evidence="2 3">NRRL B-41110</strain>
    </source>
</reference>
<evidence type="ECO:0000313" key="2">
    <source>
        <dbReference type="EMBL" id="PSK08041.1"/>
    </source>
</evidence>
<gene>
    <name evidence="2" type="ORF">C7R92_18395</name>
</gene>
<organism evidence="2 3">
    <name type="scientific">Brevibacillus porteri</name>
    <dbReference type="NCBI Taxonomy" id="2126350"/>
    <lineage>
        <taxon>Bacteria</taxon>
        <taxon>Bacillati</taxon>
        <taxon>Bacillota</taxon>
        <taxon>Bacilli</taxon>
        <taxon>Bacillales</taxon>
        <taxon>Paenibacillaceae</taxon>
        <taxon>Brevibacillus</taxon>
    </lineage>
</organism>
<name>A0ABX5FMS7_9BACL</name>
<comment type="caution">
    <text evidence="2">The sequence shown here is derived from an EMBL/GenBank/DDBJ whole genome shotgun (WGS) entry which is preliminary data.</text>
</comment>
<feature type="transmembrane region" description="Helical" evidence="1">
    <location>
        <begin position="87"/>
        <end position="104"/>
    </location>
</feature>
<keyword evidence="3" id="KW-1185">Reference proteome</keyword>
<dbReference type="GeneID" id="95752067"/>
<evidence type="ECO:0000313" key="3">
    <source>
        <dbReference type="Proteomes" id="UP000241645"/>
    </source>
</evidence>
<feature type="transmembrane region" description="Helical" evidence="1">
    <location>
        <begin position="5"/>
        <end position="22"/>
    </location>
</feature>
<proteinExistence type="predicted"/>
<dbReference type="Proteomes" id="UP000241645">
    <property type="component" value="Unassembled WGS sequence"/>
</dbReference>
<feature type="transmembrane region" description="Helical" evidence="1">
    <location>
        <begin position="28"/>
        <end position="45"/>
    </location>
</feature>
<dbReference type="RefSeq" id="WP_106835249.1">
    <property type="nucleotide sequence ID" value="NZ_JARMEW010000033.1"/>
</dbReference>